<dbReference type="Proteomes" id="UP000626109">
    <property type="component" value="Unassembled WGS sequence"/>
</dbReference>
<proteinExistence type="predicted"/>
<organism evidence="2 3">
    <name type="scientific">Polarella glacialis</name>
    <name type="common">Dinoflagellate</name>
    <dbReference type="NCBI Taxonomy" id="89957"/>
    <lineage>
        <taxon>Eukaryota</taxon>
        <taxon>Sar</taxon>
        <taxon>Alveolata</taxon>
        <taxon>Dinophyceae</taxon>
        <taxon>Suessiales</taxon>
        <taxon>Suessiaceae</taxon>
        <taxon>Polarella</taxon>
    </lineage>
</organism>
<dbReference type="Gene3D" id="3.30.559.30">
    <property type="entry name" value="Nonribosomal peptide synthetase, condensation domain"/>
    <property type="match status" value="1"/>
</dbReference>
<reference evidence="2" key="1">
    <citation type="submission" date="2021-02" db="EMBL/GenBank/DDBJ databases">
        <authorList>
            <person name="Dougan E. K."/>
            <person name="Rhodes N."/>
            <person name="Thang M."/>
            <person name="Chan C."/>
        </authorList>
    </citation>
    <scope>NUCLEOTIDE SEQUENCE</scope>
</reference>
<name>A0A813IJ67_POLGL</name>
<comment type="caution">
    <text evidence="2">The sequence shown here is derived from an EMBL/GenBank/DDBJ whole genome shotgun (WGS) entry which is preliminary data.</text>
</comment>
<dbReference type="AlphaFoldDB" id="A0A813IJ67"/>
<accession>A0A813IJ67</accession>
<feature type="region of interest" description="Disordered" evidence="1">
    <location>
        <begin position="370"/>
        <end position="423"/>
    </location>
</feature>
<protein>
    <submittedName>
        <fullName evidence="2">Uncharacterized protein</fullName>
    </submittedName>
</protein>
<evidence type="ECO:0000256" key="1">
    <source>
        <dbReference type="SAM" id="MobiDB-lite"/>
    </source>
</evidence>
<feature type="compositionally biased region" description="Low complexity" evidence="1">
    <location>
        <begin position="376"/>
        <end position="396"/>
    </location>
</feature>
<feature type="compositionally biased region" description="Low complexity" evidence="1">
    <location>
        <begin position="265"/>
        <end position="301"/>
    </location>
</feature>
<sequence length="1140" mass="124127">MALAATWDAWALARLPLLLSQTRSAVRPTSTLPTMGGFVLLPFMHLAYLHTTDDGARWGLLARLLQELPCGVWGAAFLALLGRGASPPGSMPRKALGLSVGLWAAAGTACALWRGRFLSYPFVFWAGVGHRTHYELERWKQWKNWSWYFESRLELFTDAAGYIAGGSWLGKLVSASAVPSSEAAPASDYAQMANDCCWTCGREVLERWPPTHLPEERALLNCPGPIAGAKDRFGKSTCWTCWPLASADALREGKLLAQQILSGNNYSSNNSSDDNGTSNGSSTKNVNGSSSSSSGNVSSNGHASLPPAKATAEATATAEEAVEAATIAEAVAMSIAEATAMATAEAMNNFHTDGQHPLQLMAMAATTELPDEHDQNSNNNNNDNNDNNSNTDNSQQIAPTAREAAAASNGDTDQPSGDRWSESEWKEWRRRYDSYWWTNTTQDTVSVELPAELTVGSSPSSSSTAPVAEEVISDPRLQRLCSCIQQVTGTPVAPRPNAPLHGLDSLTVALLTARLRVEFGTAGLAIARVRQAATPAELLEAVEASASALPQESAASAGNGSGQEFAVWFSPGQATPMGGWVLRNDTDMDVDRFKAAALHLVERQWSLRAQPSDPLRLLSFCLDTSVFFTLAARWMDRGSWPLRRLRLLLSWAIRSAWPKVAVRSREAVYAQKGGTPLEVVTLHDQTRAEREIRRRRNLLTQSYEPVDIALIRIEARLEGLWVFGNRGGTGDFVIFKDERLGAAGTGKLVLADRNRNEAAVLLGPADAGWLPPPYGFPALLSARIRPGTGIVWLRLRGERQISLLWKADDAPETKSRQYDAFRMPGAGGPEALSVFSFLVVHAMHNIADGLSYEAIVGDLLALYASSDPRGGSPALPPLTVNSLDLLQQRFFSAINAADPIASPQLTSLRGSQWKCQKRGYGHLIGLQRNTVAALRWAAAAYSCPFDALLLALTVIATARSAGLEEVEFTLYVPLRDGPGEASLSGLFADWRVLTVRTDVSTSTVLGVVLDVAHKLRNRQWGIYNALKKPEASMVNFQLLDAAPPSSRAGFVQIGEELWRIGENQRAETRTNEQMPWSQQPLSFVVEEGDKETWWLLISCAYDDYPPPRLRRMVQAVQDAVLALVQQPTQLVHTPYPATFY</sequence>
<gene>
    <name evidence="2" type="ORF">PGLA2088_LOCUS9366</name>
</gene>
<feature type="region of interest" description="Disordered" evidence="1">
    <location>
        <begin position="265"/>
        <end position="317"/>
    </location>
</feature>
<evidence type="ECO:0000313" key="2">
    <source>
        <dbReference type="EMBL" id="CAE8651959.1"/>
    </source>
</evidence>
<dbReference type="SUPFAM" id="SSF52777">
    <property type="entry name" value="CoA-dependent acyltransferases"/>
    <property type="match status" value="1"/>
</dbReference>
<evidence type="ECO:0000313" key="3">
    <source>
        <dbReference type="Proteomes" id="UP000626109"/>
    </source>
</evidence>
<dbReference type="EMBL" id="CAJNNW010010338">
    <property type="protein sequence ID" value="CAE8651959.1"/>
    <property type="molecule type" value="Genomic_DNA"/>
</dbReference>
<feature type="compositionally biased region" description="Low complexity" evidence="1">
    <location>
        <begin position="308"/>
        <end position="317"/>
    </location>
</feature>